<sequence length="529" mass="59476">MPDKRKSARHAISMAPIDSPFSGFLENDRVPALQERRIIQELLAEKIALLAQLNSRVPRRHSGKKMPRQLRVKLEHTRRFIKYHQALISPWRRLPVEIMSEIFLSTLVDTGYEEIDAYWDDDREGTLLVCKICKTWREIAISTPALWNVLSLSLHSAPRPLDWISTWLERSRSFPVYLQVFWGDTSLPDVINAVIALFASHLNHAAAYSVNGLDIDDPELVNESYPLATFPPVQSPTYAPILSTVGADLPPRSDWDWIRAACRASPRLSSLTTSRSALDWFPATNNAITKLHFIDPVPMSTLLQVLENAPGLQDISVDIEGPSVISSTGDVLVMNWVSRLEVTSSEVFGDFLNQVALPHLVDLSIHQIVVWPEAEFLSFLSRSSCALRNLEFYDAEISEHQLIACLKQKACGMLEDLVVSECIPPLGALLEHLTYRDDQLPNPQLKAIDLGNVIANDGLLAAFAESRVRPIGELPSGVPVPGRLEKLRISFLEGRMAAVEDTHTTDWVRLLELAKAWPEFELEWPEPDE</sequence>
<dbReference type="AlphaFoldDB" id="A0AAD7GI02"/>
<dbReference type="EMBL" id="JARKIE010000037">
    <property type="protein sequence ID" value="KAJ7695724.1"/>
    <property type="molecule type" value="Genomic_DNA"/>
</dbReference>
<proteinExistence type="predicted"/>
<evidence type="ECO:0000313" key="1">
    <source>
        <dbReference type="EMBL" id="KAJ7695724.1"/>
    </source>
</evidence>
<protein>
    <recommendedName>
        <fullName evidence="3">F-box domain-containing protein</fullName>
    </recommendedName>
</protein>
<name>A0AAD7GI02_MYCRO</name>
<dbReference type="Proteomes" id="UP001221757">
    <property type="component" value="Unassembled WGS sequence"/>
</dbReference>
<reference evidence="1" key="1">
    <citation type="submission" date="2023-03" db="EMBL/GenBank/DDBJ databases">
        <title>Massive genome expansion in bonnet fungi (Mycena s.s.) driven by repeated elements and novel gene families across ecological guilds.</title>
        <authorList>
            <consortium name="Lawrence Berkeley National Laboratory"/>
            <person name="Harder C.B."/>
            <person name="Miyauchi S."/>
            <person name="Viragh M."/>
            <person name="Kuo A."/>
            <person name="Thoen E."/>
            <person name="Andreopoulos B."/>
            <person name="Lu D."/>
            <person name="Skrede I."/>
            <person name="Drula E."/>
            <person name="Henrissat B."/>
            <person name="Morin E."/>
            <person name="Kohler A."/>
            <person name="Barry K."/>
            <person name="LaButti K."/>
            <person name="Morin E."/>
            <person name="Salamov A."/>
            <person name="Lipzen A."/>
            <person name="Mereny Z."/>
            <person name="Hegedus B."/>
            <person name="Baldrian P."/>
            <person name="Stursova M."/>
            <person name="Weitz H."/>
            <person name="Taylor A."/>
            <person name="Grigoriev I.V."/>
            <person name="Nagy L.G."/>
            <person name="Martin F."/>
            <person name="Kauserud H."/>
        </authorList>
    </citation>
    <scope>NUCLEOTIDE SEQUENCE</scope>
    <source>
        <strain evidence="1">CBHHK067</strain>
    </source>
</reference>
<dbReference type="Gene3D" id="1.20.1280.50">
    <property type="match status" value="1"/>
</dbReference>
<organism evidence="1 2">
    <name type="scientific">Mycena rosella</name>
    <name type="common">Pink bonnet</name>
    <name type="synonym">Agaricus rosellus</name>
    <dbReference type="NCBI Taxonomy" id="1033263"/>
    <lineage>
        <taxon>Eukaryota</taxon>
        <taxon>Fungi</taxon>
        <taxon>Dikarya</taxon>
        <taxon>Basidiomycota</taxon>
        <taxon>Agaricomycotina</taxon>
        <taxon>Agaricomycetes</taxon>
        <taxon>Agaricomycetidae</taxon>
        <taxon>Agaricales</taxon>
        <taxon>Marasmiineae</taxon>
        <taxon>Mycenaceae</taxon>
        <taxon>Mycena</taxon>
    </lineage>
</organism>
<keyword evidence="2" id="KW-1185">Reference proteome</keyword>
<accession>A0AAD7GI02</accession>
<evidence type="ECO:0008006" key="3">
    <source>
        <dbReference type="Google" id="ProtNLM"/>
    </source>
</evidence>
<dbReference type="InterPro" id="IPR032675">
    <property type="entry name" value="LRR_dom_sf"/>
</dbReference>
<gene>
    <name evidence="1" type="ORF">B0H17DRAFT_1055382</name>
</gene>
<comment type="caution">
    <text evidence="1">The sequence shown here is derived from an EMBL/GenBank/DDBJ whole genome shotgun (WGS) entry which is preliminary data.</text>
</comment>
<dbReference type="Gene3D" id="3.80.10.10">
    <property type="entry name" value="Ribonuclease Inhibitor"/>
    <property type="match status" value="1"/>
</dbReference>
<evidence type="ECO:0000313" key="2">
    <source>
        <dbReference type="Proteomes" id="UP001221757"/>
    </source>
</evidence>